<dbReference type="EMBL" id="JAAGWK010000027">
    <property type="protein sequence ID" value="NEL55964.1"/>
    <property type="molecule type" value="Genomic_DNA"/>
</dbReference>
<feature type="transmembrane region" description="Helical" evidence="7">
    <location>
        <begin position="63"/>
        <end position="84"/>
    </location>
</feature>
<protein>
    <submittedName>
        <fullName evidence="9">PspC domain-containing protein</fullName>
    </submittedName>
</protein>
<name>A0A7K3WHM8_9ACTN</name>
<dbReference type="AlphaFoldDB" id="A0A7K3WHM8"/>
<keyword evidence="2" id="KW-1003">Cell membrane</keyword>
<organism evidence="9 10">
    <name type="scientific">Goekera deserti</name>
    <dbReference type="NCBI Taxonomy" id="2497753"/>
    <lineage>
        <taxon>Bacteria</taxon>
        <taxon>Bacillati</taxon>
        <taxon>Actinomycetota</taxon>
        <taxon>Actinomycetes</taxon>
        <taxon>Geodermatophilales</taxon>
        <taxon>Geodermatophilaceae</taxon>
        <taxon>Goekera</taxon>
    </lineage>
</organism>
<feature type="region of interest" description="Disordered" evidence="6">
    <location>
        <begin position="1"/>
        <end position="36"/>
    </location>
</feature>
<evidence type="ECO:0000313" key="10">
    <source>
        <dbReference type="Proteomes" id="UP000470470"/>
    </source>
</evidence>
<evidence type="ECO:0000256" key="2">
    <source>
        <dbReference type="ARBA" id="ARBA00022475"/>
    </source>
</evidence>
<evidence type="ECO:0000259" key="8">
    <source>
        <dbReference type="Pfam" id="PF04024"/>
    </source>
</evidence>
<evidence type="ECO:0000256" key="7">
    <source>
        <dbReference type="SAM" id="Phobius"/>
    </source>
</evidence>
<dbReference type="PANTHER" id="PTHR33885:SF3">
    <property type="entry name" value="PHAGE SHOCK PROTEIN C"/>
    <property type="match status" value="1"/>
</dbReference>
<dbReference type="Pfam" id="PF04024">
    <property type="entry name" value="PspC"/>
    <property type="match status" value="1"/>
</dbReference>
<comment type="subcellular location">
    <subcellularLocation>
        <location evidence="1">Cell membrane</location>
        <topology evidence="1">Single-pass membrane protein</topology>
    </subcellularLocation>
</comment>
<reference evidence="9 10" key="1">
    <citation type="submission" date="2020-02" db="EMBL/GenBank/DDBJ databases">
        <title>The whole genome sequence of CPCC 205119.</title>
        <authorList>
            <person name="Jiang Z."/>
        </authorList>
    </citation>
    <scope>NUCLEOTIDE SEQUENCE [LARGE SCALE GENOMIC DNA]</scope>
    <source>
        <strain evidence="9 10">CPCC 205119</strain>
    </source>
</reference>
<dbReference type="Proteomes" id="UP000470470">
    <property type="component" value="Unassembled WGS sequence"/>
</dbReference>
<dbReference type="GO" id="GO:0005886">
    <property type="term" value="C:plasma membrane"/>
    <property type="evidence" value="ECO:0007669"/>
    <property type="project" value="UniProtKB-SubCell"/>
</dbReference>
<feature type="domain" description="Phage shock protein PspC N-terminal" evidence="8">
    <location>
        <begin position="32"/>
        <end position="87"/>
    </location>
</feature>
<evidence type="ECO:0000256" key="4">
    <source>
        <dbReference type="ARBA" id="ARBA00022989"/>
    </source>
</evidence>
<keyword evidence="10" id="KW-1185">Reference proteome</keyword>
<evidence type="ECO:0000256" key="5">
    <source>
        <dbReference type="ARBA" id="ARBA00023136"/>
    </source>
</evidence>
<keyword evidence="4 7" id="KW-1133">Transmembrane helix</keyword>
<dbReference type="InterPro" id="IPR007168">
    <property type="entry name" value="Phageshock_PspC_N"/>
</dbReference>
<evidence type="ECO:0000313" key="9">
    <source>
        <dbReference type="EMBL" id="NEL55964.1"/>
    </source>
</evidence>
<sequence length="110" mass="11282">MVGAAAGEQARDMTATALPGAPDHAPDAGRPPLRRSADDRVLGGVCAGLGAHTGLDPLLWRTALLALTLAGGAGILLYAVLWLLMQPAVAPVAPSAPERFAARVRRLVRS</sequence>
<gene>
    <name evidence="9" type="ORF">G1H19_18470</name>
</gene>
<keyword evidence="3 7" id="KW-0812">Transmembrane</keyword>
<evidence type="ECO:0000256" key="3">
    <source>
        <dbReference type="ARBA" id="ARBA00022692"/>
    </source>
</evidence>
<dbReference type="InterPro" id="IPR052027">
    <property type="entry name" value="PspC"/>
</dbReference>
<proteinExistence type="predicted"/>
<evidence type="ECO:0000256" key="1">
    <source>
        <dbReference type="ARBA" id="ARBA00004162"/>
    </source>
</evidence>
<dbReference type="PANTHER" id="PTHR33885">
    <property type="entry name" value="PHAGE SHOCK PROTEIN C"/>
    <property type="match status" value="1"/>
</dbReference>
<keyword evidence="5 7" id="KW-0472">Membrane</keyword>
<comment type="caution">
    <text evidence="9">The sequence shown here is derived from an EMBL/GenBank/DDBJ whole genome shotgun (WGS) entry which is preliminary data.</text>
</comment>
<evidence type="ECO:0000256" key="6">
    <source>
        <dbReference type="SAM" id="MobiDB-lite"/>
    </source>
</evidence>
<accession>A0A7K3WHM8</accession>